<accession>A0A9Q5HYE7</accession>
<feature type="compositionally biased region" description="Low complexity" evidence="1">
    <location>
        <begin position="315"/>
        <end position="324"/>
    </location>
</feature>
<feature type="region of interest" description="Disordered" evidence="1">
    <location>
        <begin position="182"/>
        <end position="201"/>
    </location>
</feature>
<dbReference type="EMBL" id="LNZH02000180">
    <property type="protein sequence ID" value="OCB88315.1"/>
    <property type="molecule type" value="Genomic_DNA"/>
</dbReference>
<sequence length="858" mass="92407">MPGPRGSDDHVRALLDQRAQRADVPPPPTRISIFSDRSDSPSLYSHFDNNPYRNTPTTPVPRFNRFNEDHDYHDRHDVYPPLSPKERLADPNASSLDLSEDTDAYSESGSRIVDTEDDSNLVPDEDEDPETRLSLMGPKMRVHSRAPWEEDEGSLSDGDSDIGGNDNASVFSGKKAGLMRGLGFGTKSPAPRPSFDSGMPVKGKYSFETTTNTVANRTSRSAIHALAQASMSSTSLAIGQNPPAGRLPHKLSVGRLALNRDRSASGPASASDTGSNYPPLSPRSAVFTERSSGRNSPASCRPRRDSISPNRSEFTTTSIRTRSPSPIPVHDSDSGYTHPYANPALLSAYHRGQGKNTLNKEEQDVGHSHVIRNDSVATLATSEETVTVTHSSSTVSASLTSTSGMETSTPPTSDFSLVSSASRVEILRAEQITHEAEKLKEQKRSKRETKLGPISAPCLVENGGFPTATPYNLISLEQAQARARERNRSATSSAVSFPAPNVDDNSPHDFAPRARSTSGAGKAKHVLPLLSVDNKKTVVDDVPSPISPVGNKHPSPIGPAGGKVLRPKRSGFMKLFNAREKDKIPEIPPPLPLMGSRAWSQSDDTNSPYTARPPKISTHRVPVPAVVPPPNVNSDDSGSKKTGPSLSIKISSPPSSHAPPQMMHTRRSDSPKALHPPTSPRMPSSAPADMTEFPSLKLRPVSAFFSKNFAEHLLTENQRPDSPRNADVASLTSPTTVASSDLIPSPVNAGFNIAGVADSSHGDRFTTGENEDQSAIIVALKDQIRASRITWQRQIWELEGQIRDLRAEIDDLKSGDVCEVCGRGGSLSQERKVSNTGVLHRPRAKTGHGARFASGNDS</sequence>
<feature type="region of interest" description="Disordered" evidence="1">
    <location>
        <begin position="832"/>
        <end position="858"/>
    </location>
</feature>
<protein>
    <submittedName>
        <fullName evidence="2">Uncharacterized protein</fullName>
    </submittedName>
</protein>
<comment type="caution">
    <text evidence="2">The sequence shown here is derived from an EMBL/GenBank/DDBJ whole genome shotgun (WGS) entry which is preliminary data.</text>
</comment>
<reference evidence="2" key="1">
    <citation type="submission" date="2016-06" db="EMBL/GenBank/DDBJ databases">
        <title>Draft Genome sequence of the fungus Inonotus baumii.</title>
        <authorList>
            <person name="Zhu H."/>
            <person name="Lin W."/>
        </authorList>
    </citation>
    <scope>NUCLEOTIDE SEQUENCE</scope>
    <source>
        <strain evidence="2">821</strain>
    </source>
</reference>
<evidence type="ECO:0000313" key="2">
    <source>
        <dbReference type="EMBL" id="OCB88315.1"/>
    </source>
</evidence>
<keyword evidence="3" id="KW-1185">Reference proteome</keyword>
<feature type="compositionally biased region" description="Acidic residues" evidence="1">
    <location>
        <begin position="115"/>
        <end position="129"/>
    </location>
</feature>
<evidence type="ECO:0000313" key="3">
    <source>
        <dbReference type="Proteomes" id="UP000757232"/>
    </source>
</evidence>
<feature type="compositionally biased region" description="Acidic residues" evidence="1">
    <location>
        <begin position="149"/>
        <end position="160"/>
    </location>
</feature>
<feature type="region of interest" description="Disordered" evidence="1">
    <location>
        <begin position="397"/>
        <end position="416"/>
    </location>
</feature>
<feature type="region of interest" description="Disordered" evidence="1">
    <location>
        <begin position="261"/>
        <end position="341"/>
    </location>
</feature>
<feature type="compositionally biased region" description="Polar residues" evidence="1">
    <location>
        <begin position="40"/>
        <end position="57"/>
    </location>
</feature>
<proteinExistence type="predicted"/>
<dbReference type="OrthoDB" id="2565072at2759"/>
<feature type="region of interest" description="Disordered" evidence="1">
    <location>
        <begin position="486"/>
        <end position="507"/>
    </location>
</feature>
<feature type="region of interest" description="Disordered" evidence="1">
    <location>
        <begin position="545"/>
        <end position="566"/>
    </location>
</feature>
<feature type="compositionally biased region" description="Polar residues" evidence="1">
    <location>
        <begin position="404"/>
        <end position="416"/>
    </location>
</feature>
<feature type="compositionally biased region" description="Polar residues" evidence="1">
    <location>
        <begin position="266"/>
        <end position="278"/>
    </location>
</feature>
<dbReference type="AlphaFoldDB" id="A0A9Q5HYE7"/>
<dbReference type="Proteomes" id="UP000757232">
    <property type="component" value="Unassembled WGS sequence"/>
</dbReference>
<gene>
    <name evidence="2" type="ORF">A7U60_g4517</name>
</gene>
<feature type="compositionally biased region" description="Polar residues" evidence="1">
    <location>
        <begin position="598"/>
        <end position="609"/>
    </location>
</feature>
<name>A0A9Q5HYE7_SANBA</name>
<feature type="compositionally biased region" description="Basic and acidic residues" evidence="1">
    <location>
        <begin position="65"/>
        <end position="89"/>
    </location>
</feature>
<feature type="compositionally biased region" description="Polar residues" evidence="1">
    <location>
        <begin position="289"/>
        <end position="298"/>
    </location>
</feature>
<feature type="compositionally biased region" description="Low complexity" evidence="1">
    <location>
        <begin position="644"/>
        <end position="660"/>
    </location>
</feature>
<evidence type="ECO:0000256" key="1">
    <source>
        <dbReference type="SAM" id="MobiDB-lite"/>
    </source>
</evidence>
<feature type="region of interest" description="Disordered" evidence="1">
    <location>
        <begin position="1"/>
        <end position="168"/>
    </location>
</feature>
<organism evidence="2 3">
    <name type="scientific">Sanghuangporus baumii</name>
    <name type="common">Phellinus baumii</name>
    <dbReference type="NCBI Taxonomy" id="108892"/>
    <lineage>
        <taxon>Eukaryota</taxon>
        <taxon>Fungi</taxon>
        <taxon>Dikarya</taxon>
        <taxon>Basidiomycota</taxon>
        <taxon>Agaricomycotina</taxon>
        <taxon>Agaricomycetes</taxon>
        <taxon>Hymenochaetales</taxon>
        <taxon>Hymenochaetaceae</taxon>
        <taxon>Sanghuangporus</taxon>
    </lineage>
</organism>
<feature type="region of interest" description="Disordered" evidence="1">
    <location>
        <begin position="581"/>
        <end position="689"/>
    </location>
</feature>
<feature type="compositionally biased region" description="Basic and acidic residues" evidence="1">
    <location>
        <begin position="1"/>
        <end position="21"/>
    </location>
</feature>